<evidence type="ECO:0000256" key="5">
    <source>
        <dbReference type="SAM" id="Phobius"/>
    </source>
</evidence>
<feature type="domain" description="RDD" evidence="6">
    <location>
        <begin position="4"/>
        <end position="99"/>
    </location>
</feature>
<dbReference type="EMBL" id="BMNR01000018">
    <property type="protein sequence ID" value="GGK35841.1"/>
    <property type="molecule type" value="Genomic_DNA"/>
</dbReference>
<gene>
    <name evidence="7" type="ORF">GCM10007962_32740</name>
</gene>
<evidence type="ECO:0000256" key="3">
    <source>
        <dbReference type="ARBA" id="ARBA00022989"/>
    </source>
</evidence>
<name>A0A8J3BP61_9FLAO</name>
<evidence type="ECO:0000256" key="4">
    <source>
        <dbReference type="ARBA" id="ARBA00023136"/>
    </source>
</evidence>
<organism evidence="7 8">
    <name type="scientific">Yeosuana aromativorans</name>
    <dbReference type="NCBI Taxonomy" id="288019"/>
    <lineage>
        <taxon>Bacteria</taxon>
        <taxon>Pseudomonadati</taxon>
        <taxon>Bacteroidota</taxon>
        <taxon>Flavobacteriia</taxon>
        <taxon>Flavobacteriales</taxon>
        <taxon>Flavobacteriaceae</taxon>
        <taxon>Yeosuana</taxon>
    </lineage>
</organism>
<evidence type="ECO:0000259" key="6">
    <source>
        <dbReference type="Pfam" id="PF06271"/>
    </source>
</evidence>
<reference evidence="7" key="2">
    <citation type="submission" date="2020-09" db="EMBL/GenBank/DDBJ databases">
        <authorList>
            <person name="Sun Q."/>
            <person name="Ohkuma M."/>
        </authorList>
    </citation>
    <scope>NUCLEOTIDE SEQUENCE</scope>
    <source>
        <strain evidence="7">JCM 12862</strain>
    </source>
</reference>
<sequence length="155" mass="17720">MLENRIKAFVVDYLIMCSIGVLTFAISDNPFIGLMILYTITMNKDFLNGKSIGKRLFGIQVQNLPDKKASEWKCSLRNLLFIIPIDFLFTFFSPTCRIGDRLAGTKIGINMEYNLKTVSAELKKYRLNKNLIFGLIFAIANSYALLWLYGEILTK</sequence>
<dbReference type="RefSeq" id="WP_188655227.1">
    <property type="nucleotide sequence ID" value="NZ_BMNR01000018.1"/>
</dbReference>
<keyword evidence="3 5" id="KW-1133">Transmembrane helix</keyword>
<evidence type="ECO:0000313" key="7">
    <source>
        <dbReference type="EMBL" id="GGK35841.1"/>
    </source>
</evidence>
<proteinExistence type="predicted"/>
<comment type="subcellular location">
    <subcellularLocation>
        <location evidence="1">Membrane</location>
        <topology evidence="1">Multi-pass membrane protein</topology>
    </subcellularLocation>
</comment>
<dbReference type="Proteomes" id="UP000612329">
    <property type="component" value="Unassembled WGS sequence"/>
</dbReference>
<feature type="transmembrane region" description="Helical" evidence="5">
    <location>
        <begin position="131"/>
        <end position="150"/>
    </location>
</feature>
<dbReference type="Pfam" id="PF06271">
    <property type="entry name" value="RDD"/>
    <property type="match status" value="1"/>
</dbReference>
<evidence type="ECO:0000256" key="2">
    <source>
        <dbReference type="ARBA" id="ARBA00022692"/>
    </source>
</evidence>
<dbReference type="GO" id="GO:0016020">
    <property type="term" value="C:membrane"/>
    <property type="evidence" value="ECO:0007669"/>
    <property type="project" value="UniProtKB-SubCell"/>
</dbReference>
<keyword evidence="4 5" id="KW-0472">Membrane</keyword>
<comment type="caution">
    <text evidence="7">The sequence shown here is derived from an EMBL/GenBank/DDBJ whole genome shotgun (WGS) entry which is preliminary data.</text>
</comment>
<keyword evidence="8" id="KW-1185">Reference proteome</keyword>
<evidence type="ECO:0000256" key="1">
    <source>
        <dbReference type="ARBA" id="ARBA00004141"/>
    </source>
</evidence>
<keyword evidence="2 5" id="KW-0812">Transmembrane</keyword>
<dbReference type="AlphaFoldDB" id="A0A8J3BP61"/>
<evidence type="ECO:0000313" key="8">
    <source>
        <dbReference type="Proteomes" id="UP000612329"/>
    </source>
</evidence>
<feature type="transmembrane region" description="Helical" evidence="5">
    <location>
        <begin position="13"/>
        <end position="40"/>
    </location>
</feature>
<reference evidence="7" key="1">
    <citation type="journal article" date="2014" name="Int. J. Syst. Evol. Microbiol.">
        <title>Complete genome sequence of Corynebacterium casei LMG S-19264T (=DSM 44701T), isolated from a smear-ripened cheese.</title>
        <authorList>
            <consortium name="US DOE Joint Genome Institute (JGI-PGF)"/>
            <person name="Walter F."/>
            <person name="Albersmeier A."/>
            <person name="Kalinowski J."/>
            <person name="Ruckert C."/>
        </authorList>
    </citation>
    <scope>NUCLEOTIDE SEQUENCE</scope>
    <source>
        <strain evidence="7">JCM 12862</strain>
    </source>
</reference>
<dbReference type="InterPro" id="IPR010432">
    <property type="entry name" value="RDD"/>
</dbReference>
<accession>A0A8J3BP61</accession>
<protein>
    <recommendedName>
        <fullName evidence="6">RDD domain-containing protein</fullName>
    </recommendedName>
</protein>